<protein>
    <recommendedName>
        <fullName evidence="3">DUF2795 domain-containing protein</fullName>
    </recommendedName>
</protein>
<dbReference type="Pfam" id="PF19102">
    <property type="entry name" value="DUF5789"/>
    <property type="match status" value="1"/>
</dbReference>
<evidence type="ECO:0008006" key="3">
    <source>
        <dbReference type="Google" id="ProtNLM"/>
    </source>
</evidence>
<accession>A0A847UAF3</accession>
<evidence type="ECO:0000313" key="2">
    <source>
        <dbReference type="Proteomes" id="UP000608662"/>
    </source>
</evidence>
<sequence>MSQERLTERNDLRAYLDAELSYPVTLSTVRDRLGQVTVIAPDSDESETLASIVEHVDDDSYESADELFETVVSRLPDAYIGRKYYDDRGSSLAVAGSPEDESL</sequence>
<proteinExistence type="predicted"/>
<reference evidence="1" key="1">
    <citation type="submission" date="2019-12" db="EMBL/GenBank/DDBJ databases">
        <title>Whole-genome sequence of Halomicrobium mukohataei pws1.</title>
        <authorList>
            <person name="Verma D.K."/>
            <person name="Gopal K."/>
            <person name="Prasad E.S."/>
        </authorList>
    </citation>
    <scope>NUCLEOTIDE SEQUENCE</scope>
    <source>
        <strain evidence="1">Pws1</strain>
    </source>
</reference>
<organism evidence="1 2">
    <name type="scientific">Halomicrobium mukohataei</name>
    <dbReference type="NCBI Taxonomy" id="57705"/>
    <lineage>
        <taxon>Archaea</taxon>
        <taxon>Methanobacteriati</taxon>
        <taxon>Methanobacteriota</taxon>
        <taxon>Stenosarchaea group</taxon>
        <taxon>Halobacteria</taxon>
        <taxon>Halobacteriales</taxon>
        <taxon>Haloarculaceae</taxon>
        <taxon>Halomicrobium</taxon>
    </lineage>
</organism>
<evidence type="ECO:0000313" key="1">
    <source>
        <dbReference type="EMBL" id="NLV09496.1"/>
    </source>
</evidence>
<dbReference type="Proteomes" id="UP000608662">
    <property type="component" value="Unassembled WGS sequence"/>
</dbReference>
<comment type="caution">
    <text evidence="1">The sequence shown here is derived from an EMBL/GenBank/DDBJ whole genome shotgun (WGS) entry which is preliminary data.</text>
</comment>
<dbReference type="OrthoDB" id="317850at2157"/>
<dbReference type="InterPro" id="IPR043899">
    <property type="entry name" value="DUF5789"/>
</dbReference>
<dbReference type="EMBL" id="WOYG01000001">
    <property type="protein sequence ID" value="NLV09496.1"/>
    <property type="molecule type" value="Genomic_DNA"/>
</dbReference>
<gene>
    <name evidence="1" type="ORF">GOC74_06095</name>
</gene>
<name>A0A847UAF3_9EURY</name>
<dbReference type="AlphaFoldDB" id="A0A847UAF3"/>
<dbReference type="RefSeq" id="WP_170093351.1">
    <property type="nucleotide sequence ID" value="NZ_WOYG01000001.1"/>
</dbReference>